<dbReference type="SUPFAM" id="SSF51735">
    <property type="entry name" value="NAD(P)-binding Rossmann-fold domains"/>
    <property type="match status" value="1"/>
</dbReference>
<dbReference type="PANTHER" id="PTHR42748">
    <property type="entry name" value="NITROGEN METABOLITE REPRESSION PROTEIN NMRA FAMILY MEMBER"/>
    <property type="match status" value="1"/>
</dbReference>
<organism evidence="4 5">
    <name type="scientific">Trichoderma harzianum</name>
    <name type="common">Hypocrea lixii</name>
    <dbReference type="NCBI Taxonomy" id="5544"/>
    <lineage>
        <taxon>Eukaryota</taxon>
        <taxon>Fungi</taxon>
        <taxon>Dikarya</taxon>
        <taxon>Ascomycota</taxon>
        <taxon>Pezizomycotina</taxon>
        <taxon>Sordariomycetes</taxon>
        <taxon>Hypocreomycetidae</taxon>
        <taxon>Hypocreales</taxon>
        <taxon>Hypocreaceae</taxon>
        <taxon>Trichoderma</taxon>
    </lineage>
</organism>
<dbReference type="GO" id="GO:0005634">
    <property type="term" value="C:nucleus"/>
    <property type="evidence" value="ECO:0007669"/>
    <property type="project" value="TreeGrafter"/>
</dbReference>
<sequence>MARQITVIGATGIQGGSVIRALVKDAAYSITAITRDSQSEAAKKLALQGVRIVEANLDDVAALQAAFSGTSVIFAATNFFEPFMKYDAAEQAIEIETRHGINIAKAAAVTPTLEHLVWSTLPNTDRISGGKFAVPHYVSKNRVNDFIKSDPVLLPKTTFLWVSVYASNMNYPFYRPFPVITAGEKKYIQLQPTPSSVQFPLVGDATVNVGLFTRAIIEQSDKTLGGKFVYAMTDVMTAGEMLATWAEVHGVEAEYVQVDKETYYNLWPKWGKAMDRMHEYVEWAKEKSFSGEDVILTKEDLGITGLKDTRAAYAEM</sequence>
<reference evidence="5" key="1">
    <citation type="journal article" date="2015" name="Genome Announc.">
        <title>Draft whole-genome sequence of the biocontrol agent Trichoderma harzianum T6776.</title>
        <authorList>
            <person name="Baroncelli R."/>
            <person name="Piaggeschi G."/>
            <person name="Fiorini L."/>
            <person name="Bertolini E."/>
            <person name="Zapparata A."/>
            <person name="Pe M.E."/>
            <person name="Sarrocco S."/>
            <person name="Vannacci G."/>
        </authorList>
    </citation>
    <scope>NUCLEOTIDE SEQUENCE [LARGE SCALE GENOMIC DNA]</scope>
    <source>
        <strain evidence="5">T6776</strain>
    </source>
</reference>
<accession>A0A0G0AMD1</accession>
<proteinExistence type="inferred from homology"/>
<keyword evidence="2" id="KW-0521">NADP</keyword>
<dbReference type="OMA" id="DYWAGFM"/>
<dbReference type="Proteomes" id="UP000034112">
    <property type="component" value="Unassembled WGS sequence"/>
</dbReference>
<evidence type="ECO:0000256" key="1">
    <source>
        <dbReference type="ARBA" id="ARBA00006328"/>
    </source>
</evidence>
<dbReference type="InterPro" id="IPR051164">
    <property type="entry name" value="NmrA-like_oxidored"/>
</dbReference>
<dbReference type="Gene3D" id="3.40.50.720">
    <property type="entry name" value="NAD(P)-binding Rossmann-like Domain"/>
    <property type="match status" value="1"/>
</dbReference>
<evidence type="ECO:0000313" key="5">
    <source>
        <dbReference type="Proteomes" id="UP000034112"/>
    </source>
</evidence>
<dbReference type="EMBL" id="JOKZ01000041">
    <property type="protein sequence ID" value="KKP05749.1"/>
    <property type="molecule type" value="Genomic_DNA"/>
</dbReference>
<dbReference type="PANTHER" id="PTHR42748:SF28">
    <property type="entry name" value="NMRA-LIKE DOMAIN-CONTAINING PROTEIN"/>
    <property type="match status" value="1"/>
</dbReference>
<evidence type="ECO:0000313" key="4">
    <source>
        <dbReference type="EMBL" id="KKP05749.1"/>
    </source>
</evidence>
<dbReference type="OrthoDB" id="300709at2759"/>
<comment type="similarity">
    <text evidence="1">Belongs to the NmrA-type oxidoreductase family.</text>
</comment>
<dbReference type="InterPro" id="IPR008030">
    <property type="entry name" value="NmrA-like"/>
</dbReference>
<feature type="domain" description="NmrA-like" evidence="3">
    <location>
        <begin position="3"/>
        <end position="285"/>
    </location>
</feature>
<name>A0A0G0AMD1_TRIHA</name>
<dbReference type="Gene3D" id="3.90.25.10">
    <property type="entry name" value="UDP-galactose 4-epimerase, domain 1"/>
    <property type="match status" value="1"/>
</dbReference>
<evidence type="ECO:0000259" key="3">
    <source>
        <dbReference type="Pfam" id="PF05368"/>
    </source>
</evidence>
<dbReference type="InterPro" id="IPR036291">
    <property type="entry name" value="NAD(P)-bd_dom_sf"/>
</dbReference>
<gene>
    <name evidence="4" type="ORF">THAR02_02123</name>
</gene>
<comment type="caution">
    <text evidence="4">The sequence shown here is derived from an EMBL/GenBank/DDBJ whole genome shotgun (WGS) entry which is preliminary data.</text>
</comment>
<protein>
    <recommendedName>
        <fullName evidence="3">NmrA-like domain-containing protein</fullName>
    </recommendedName>
</protein>
<evidence type="ECO:0000256" key="2">
    <source>
        <dbReference type="ARBA" id="ARBA00022857"/>
    </source>
</evidence>
<dbReference type="Pfam" id="PF05368">
    <property type="entry name" value="NmrA"/>
    <property type="match status" value="1"/>
</dbReference>
<dbReference type="AlphaFoldDB" id="A0A0G0AMD1"/>
<dbReference type="CDD" id="cd05251">
    <property type="entry name" value="NmrA_like_SDR_a"/>
    <property type="match status" value="1"/>
</dbReference>